<evidence type="ECO:0000256" key="1">
    <source>
        <dbReference type="ARBA" id="ARBA00004651"/>
    </source>
</evidence>
<evidence type="ECO:0000256" key="6">
    <source>
        <dbReference type="ARBA" id="ARBA00023136"/>
    </source>
</evidence>
<dbReference type="Pfam" id="PF01899">
    <property type="entry name" value="MNHE"/>
    <property type="match status" value="1"/>
</dbReference>
<feature type="transmembrane region" description="Helical" evidence="7">
    <location>
        <begin position="20"/>
        <end position="48"/>
    </location>
</feature>
<evidence type="ECO:0000313" key="9">
    <source>
        <dbReference type="Proteomes" id="UP000199220"/>
    </source>
</evidence>
<keyword evidence="9" id="KW-1185">Reference proteome</keyword>
<reference evidence="9" key="1">
    <citation type="submission" date="2016-10" db="EMBL/GenBank/DDBJ databases">
        <authorList>
            <person name="Varghese N."/>
            <person name="Submissions S."/>
        </authorList>
    </citation>
    <scope>NUCLEOTIDE SEQUENCE [LARGE SCALE GENOMIC DNA]</scope>
    <source>
        <strain evidence="9">DSM 21368</strain>
    </source>
</reference>
<evidence type="ECO:0000256" key="5">
    <source>
        <dbReference type="ARBA" id="ARBA00022989"/>
    </source>
</evidence>
<sequence length="196" mass="22149">MKAKSSYRWDWLRRWPMAIWMTIVWVMLWGDLTVANVCTGLVVSFLLLRVFPMPKVGFDGRWSLIGAVILLAQLLWDIARASISVAVQALRWHSTPRGAVIRVQLRSESDLVLTLTGELTSLIPGSLVVEAHRLTGILYLHVLDVTKEGSLEKARRDVLEQEKRVMHALATDADIAAAGIRPRPWKRHHLNARSDS</sequence>
<dbReference type="EMBL" id="FNTX01000002">
    <property type="protein sequence ID" value="SEE66939.1"/>
    <property type="molecule type" value="Genomic_DNA"/>
</dbReference>
<dbReference type="Proteomes" id="UP000199220">
    <property type="component" value="Unassembled WGS sequence"/>
</dbReference>
<keyword evidence="4 7" id="KW-0812">Transmembrane</keyword>
<evidence type="ECO:0000256" key="4">
    <source>
        <dbReference type="ARBA" id="ARBA00022692"/>
    </source>
</evidence>
<dbReference type="AlphaFoldDB" id="A0A1H5KPZ5"/>
<name>A0A1H5KPZ5_9MICO</name>
<accession>A0A1H5KPZ5</accession>
<comment type="similarity">
    <text evidence="2">Belongs to the CPA3 antiporters (TC 2.A.63) subunit E family.</text>
</comment>
<dbReference type="STRING" id="648782.SAMN04488554_2388"/>
<keyword evidence="3" id="KW-1003">Cell membrane</keyword>
<evidence type="ECO:0000256" key="2">
    <source>
        <dbReference type="ARBA" id="ARBA00006228"/>
    </source>
</evidence>
<evidence type="ECO:0000313" key="8">
    <source>
        <dbReference type="EMBL" id="SEE66939.1"/>
    </source>
</evidence>
<dbReference type="PANTHER" id="PTHR34584">
    <property type="entry name" value="NA(+)/H(+) ANTIPORTER SUBUNIT E1"/>
    <property type="match status" value="1"/>
</dbReference>
<dbReference type="PANTHER" id="PTHR34584:SF1">
    <property type="entry name" value="NA(+)_H(+) ANTIPORTER SUBUNIT E1"/>
    <property type="match status" value="1"/>
</dbReference>
<keyword evidence="6 7" id="KW-0472">Membrane</keyword>
<dbReference type="InterPro" id="IPR002758">
    <property type="entry name" value="Cation_antiport_E"/>
</dbReference>
<keyword evidence="5 7" id="KW-1133">Transmembrane helix</keyword>
<proteinExistence type="inferred from homology"/>
<dbReference type="OrthoDB" id="3556991at2"/>
<protein>
    <submittedName>
        <fullName evidence="8">Multisubunit sodium/proton antiporter, MrpE subunit</fullName>
    </submittedName>
</protein>
<gene>
    <name evidence="8" type="ORF">SAMN04488554_2388</name>
</gene>
<evidence type="ECO:0000256" key="3">
    <source>
        <dbReference type="ARBA" id="ARBA00022475"/>
    </source>
</evidence>
<comment type="subcellular location">
    <subcellularLocation>
        <location evidence="1">Cell membrane</location>
        <topology evidence="1">Multi-pass membrane protein</topology>
    </subcellularLocation>
</comment>
<dbReference type="GO" id="GO:0008324">
    <property type="term" value="F:monoatomic cation transmembrane transporter activity"/>
    <property type="evidence" value="ECO:0007669"/>
    <property type="project" value="InterPro"/>
</dbReference>
<dbReference type="NCBIfam" id="NF006521">
    <property type="entry name" value="PRK08965.1-5"/>
    <property type="match status" value="1"/>
</dbReference>
<dbReference type="GO" id="GO:0005886">
    <property type="term" value="C:plasma membrane"/>
    <property type="evidence" value="ECO:0007669"/>
    <property type="project" value="UniProtKB-SubCell"/>
</dbReference>
<organism evidence="8 9">
    <name type="scientific">Ruania alba</name>
    <dbReference type="NCBI Taxonomy" id="648782"/>
    <lineage>
        <taxon>Bacteria</taxon>
        <taxon>Bacillati</taxon>
        <taxon>Actinomycetota</taxon>
        <taxon>Actinomycetes</taxon>
        <taxon>Micrococcales</taxon>
        <taxon>Ruaniaceae</taxon>
        <taxon>Ruania</taxon>
    </lineage>
</organism>
<dbReference type="RefSeq" id="WP_089773352.1">
    <property type="nucleotide sequence ID" value="NZ_FNTX01000002.1"/>
</dbReference>
<evidence type="ECO:0000256" key="7">
    <source>
        <dbReference type="SAM" id="Phobius"/>
    </source>
</evidence>